<keyword evidence="3" id="KW-0443">Lipid metabolism</keyword>
<dbReference type="InterPro" id="IPR023214">
    <property type="entry name" value="HAD_sf"/>
</dbReference>
<dbReference type="NCBIfam" id="TIGR01490">
    <property type="entry name" value="HAD-SF-IB-hyp1"/>
    <property type="match status" value="1"/>
</dbReference>
<dbReference type="SUPFAM" id="SSF56784">
    <property type="entry name" value="HAD-like"/>
    <property type="match status" value="1"/>
</dbReference>
<dbReference type="GO" id="GO:0035336">
    <property type="term" value="P:long-chain fatty-acyl-CoA metabolic process"/>
    <property type="evidence" value="ECO:0007669"/>
    <property type="project" value="TreeGrafter"/>
</dbReference>
<keyword evidence="2" id="KW-0444">Lipid biosynthesis</keyword>
<name>A0A8J3JJF4_9ACTN</name>
<dbReference type="InterPro" id="IPR006385">
    <property type="entry name" value="HAD_hydro_SerB1"/>
</dbReference>
<dbReference type="InterPro" id="IPR026055">
    <property type="entry name" value="FAR"/>
</dbReference>
<evidence type="ECO:0000313" key="5">
    <source>
        <dbReference type="EMBL" id="GIF83669.1"/>
    </source>
</evidence>
<dbReference type="Pfam" id="PF07993">
    <property type="entry name" value="NAD_binding_4"/>
    <property type="match status" value="1"/>
</dbReference>
<dbReference type="PANTHER" id="PTHR11011:SF45">
    <property type="entry name" value="FATTY ACYL-COA REDUCTASE CG8306-RELATED"/>
    <property type="match status" value="1"/>
</dbReference>
<dbReference type="Pfam" id="PF12710">
    <property type="entry name" value="HAD"/>
    <property type="match status" value="1"/>
</dbReference>
<dbReference type="Proteomes" id="UP000601223">
    <property type="component" value="Unassembled WGS sequence"/>
</dbReference>
<comment type="similarity">
    <text evidence="1">Belongs to the fatty acyl-CoA reductase family.</text>
</comment>
<evidence type="ECO:0000313" key="6">
    <source>
        <dbReference type="Proteomes" id="UP000601223"/>
    </source>
</evidence>
<dbReference type="CDD" id="cd09071">
    <property type="entry name" value="FAR_C"/>
    <property type="match status" value="1"/>
</dbReference>
<dbReference type="InterPro" id="IPR036412">
    <property type="entry name" value="HAD-like_sf"/>
</dbReference>
<dbReference type="NCBIfam" id="TIGR01488">
    <property type="entry name" value="HAD-SF-IB"/>
    <property type="match status" value="1"/>
</dbReference>
<keyword evidence="6" id="KW-1185">Reference proteome</keyword>
<dbReference type="RefSeq" id="WP_203750828.1">
    <property type="nucleotide sequence ID" value="NZ_BONF01000030.1"/>
</dbReference>
<reference evidence="5 6" key="1">
    <citation type="submission" date="2021-01" db="EMBL/GenBank/DDBJ databases">
        <title>Whole genome shotgun sequence of Catellatospora bangladeshensis NBRC 107357.</title>
        <authorList>
            <person name="Komaki H."/>
            <person name="Tamura T."/>
        </authorList>
    </citation>
    <scope>NUCLEOTIDE SEQUENCE [LARGE SCALE GENOMIC DNA]</scope>
    <source>
        <strain evidence="5 6">NBRC 107357</strain>
    </source>
</reference>
<evidence type="ECO:0000256" key="1">
    <source>
        <dbReference type="ARBA" id="ARBA00005928"/>
    </source>
</evidence>
<dbReference type="AlphaFoldDB" id="A0A8J3JJF4"/>
<dbReference type="Gene3D" id="3.40.50.720">
    <property type="entry name" value="NAD(P)-binding Rossmann-like Domain"/>
    <property type="match status" value="1"/>
</dbReference>
<feature type="domain" description="Thioester reductase (TE)" evidence="4">
    <location>
        <begin position="18"/>
        <end position="334"/>
    </location>
</feature>
<comment type="caution">
    <text evidence="5">The sequence shown here is derived from an EMBL/GenBank/DDBJ whole genome shotgun (WGS) entry which is preliminary data.</text>
</comment>
<dbReference type="InterPro" id="IPR033640">
    <property type="entry name" value="FAR_C"/>
</dbReference>
<proteinExistence type="inferred from homology"/>
<dbReference type="PANTHER" id="PTHR11011">
    <property type="entry name" value="MALE STERILITY PROTEIN 2-RELATED"/>
    <property type="match status" value="1"/>
</dbReference>
<evidence type="ECO:0000256" key="2">
    <source>
        <dbReference type="ARBA" id="ARBA00022516"/>
    </source>
</evidence>
<accession>A0A8J3JJF4</accession>
<evidence type="ECO:0000259" key="4">
    <source>
        <dbReference type="Pfam" id="PF07993"/>
    </source>
</evidence>
<organism evidence="5 6">
    <name type="scientific">Catellatospora bangladeshensis</name>
    <dbReference type="NCBI Taxonomy" id="310355"/>
    <lineage>
        <taxon>Bacteria</taxon>
        <taxon>Bacillati</taxon>
        <taxon>Actinomycetota</taxon>
        <taxon>Actinomycetes</taxon>
        <taxon>Micromonosporales</taxon>
        <taxon>Micromonosporaceae</taxon>
        <taxon>Catellatospora</taxon>
    </lineage>
</organism>
<dbReference type="Gene3D" id="3.40.50.1000">
    <property type="entry name" value="HAD superfamily/HAD-like"/>
    <property type="match status" value="1"/>
</dbReference>
<evidence type="ECO:0000256" key="3">
    <source>
        <dbReference type="ARBA" id="ARBA00023098"/>
    </source>
</evidence>
<dbReference type="SUPFAM" id="SSF51735">
    <property type="entry name" value="NAD(P)-binding Rossmann-fold domains"/>
    <property type="match status" value="1"/>
</dbReference>
<gene>
    <name evidence="5" type="ORF">Cba03nite_50180</name>
</gene>
<dbReference type="EMBL" id="BONF01000030">
    <property type="protein sequence ID" value="GIF83669.1"/>
    <property type="molecule type" value="Genomic_DNA"/>
</dbReference>
<dbReference type="Gene3D" id="1.20.1440.100">
    <property type="entry name" value="SG protein - dephosphorylation function"/>
    <property type="match status" value="1"/>
</dbReference>
<sequence length="765" mass="84689">MSTAPTPDWLLENGHVLITGATGFFGQALLERLLADHPTTRVTVLIRGRGATSAASRLAGLTRKPVFSALRKRIGTPGIEELLRTRVSVLDGDLTSPHLRLPDDLTAVLHCAGSVSFDPPIDEAFRINVTGVVNLYDAVSRLPVQPHVVHVSTAYVNGGRFGLVPEAPLEHDVDWRAELAAANAARDEVERESRRPEVLARLLSEGRAADGKAGPTWAAAAAERSRLELVDKRLVEAGRQRAKSLGWTDVYTFTKALAERVAEEYARTKGMRISVFRPTIVQSALHHPFPGWFESYKMLDPIILAYGRGILPFPPGVPDAPVDVIPIDFVVNAMLAVTANPVAPGETAYFHAGSGFRNPLSARDMDEHLRDYFGRHPMPDKDKGHITVPSFRFVGTGKLDGLLRHGERLVSAAERTVMRLPSSPRTRGWMTKVHTEKTRVEQLRKLSDLYSVYSAVETIYTDDRTLALHRSMPPEHAERFGFDTSVIDWTHYIREVHCPAITALQRQAGNRRPRAAGPKPLVPGEGIAAVFDLEGTIVKSNVIETYLWARLVDRERAQWPGELISLAGAMVGYAKTDRRSRSDFIREFMRRYAGASEAAMRRLVDERMGEALLLRAMPEAVRRIRAHRAAGHRTILITGTASLFLTPLAPLFDEIQASRLHVGADGVISGYLDTPPLVGEARAAWLRRYAGQHGLDLSRSYAYGDSYSDRPLLELVGNPTPVNPDPRLYRHAKKQHWHIEQWGANTHGALETLVETVNRVPGGVR</sequence>
<dbReference type="GO" id="GO:0010345">
    <property type="term" value="P:suberin biosynthetic process"/>
    <property type="evidence" value="ECO:0007669"/>
    <property type="project" value="TreeGrafter"/>
</dbReference>
<dbReference type="GO" id="GO:0080019">
    <property type="term" value="F:alcohol-forming very long-chain fatty acyl-CoA reductase activity"/>
    <property type="evidence" value="ECO:0007669"/>
    <property type="project" value="InterPro"/>
</dbReference>
<protein>
    <submittedName>
        <fullName evidence="5">Haloacid dehalogenase</fullName>
    </submittedName>
</protein>
<dbReference type="InterPro" id="IPR013120">
    <property type="entry name" value="FAR_NAD-bd"/>
</dbReference>
<dbReference type="InterPro" id="IPR036291">
    <property type="entry name" value="NAD(P)-bd_dom_sf"/>
</dbReference>